<evidence type="ECO:0000313" key="2">
    <source>
        <dbReference type="EMBL" id="TNN46039.1"/>
    </source>
</evidence>
<feature type="region of interest" description="Disordered" evidence="1">
    <location>
        <begin position="1"/>
        <end position="69"/>
    </location>
</feature>
<keyword evidence="3" id="KW-1185">Reference proteome</keyword>
<name>A0A4Z2FXU2_9TELE</name>
<comment type="caution">
    <text evidence="2">The sequence shown here is derived from an EMBL/GenBank/DDBJ whole genome shotgun (WGS) entry which is preliminary data.</text>
</comment>
<dbReference type="EMBL" id="SRLO01000811">
    <property type="protein sequence ID" value="TNN46039.1"/>
    <property type="molecule type" value="Genomic_DNA"/>
</dbReference>
<proteinExistence type="predicted"/>
<evidence type="ECO:0000256" key="1">
    <source>
        <dbReference type="SAM" id="MobiDB-lite"/>
    </source>
</evidence>
<dbReference type="Proteomes" id="UP000314294">
    <property type="component" value="Unassembled WGS sequence"/>
</dbReference>
<evidence type="ECO:0000313" key="3">
    <source>
        <dbReference type="Proteomes" id="UP000314294"/>
    </source>
</evidence>
<dbReference type="AlphaFoldDB" id="A0A4Z2FXU2"/>
<accession>A0A4Z2FXU2</accession>
<organism evidence="2 3">
    <name type="scientific">Liparis tanakae</name>
    <name type="common">Tanaka's snailfish</name>
    <dbReference type="NCBI Taxonomy" id="230148"/>
    <lineage>
        <taxon>Eukaryota</taxon>
        <taxon>Metazoa</taxon>
        <taxon>Chordata</taxon>
        <taxon>Craniata</taxon>
        <taxon>Vertebrata</taxon>
        <taxon>Euteleostomi</taxon>
        <taxon>Actinopterygii</taxon>
        <taxon>Neopterygii</taxon>
        <taxon>Teleostei</taxon>
        <taxon>Neoteleostei</taxon>
        <taxon>Acanthomorphata</taxon>
        <taxon>Eupercaria</taxon>
        <taxon>Perciformes</taxon>
        <taxon>Cottioidei</taxon>
        <taxon>Cottales</taxon>
        <taxon>Liparidae</taxon>
        <taxon>Liparis</taxon>
    </lineage>
</organism>
<sequence length="69" mass="7379">MAHILQPISWRRSPPVPVSRSESGFGAAAAPQKRHDGQKLQEQRLKDSQRDGASEATPPPGAELLPPGS</sequence>
<gene>
    <name evidence="2" type="ORF">EYF80_043738</name>
</gene>
<feature type="compositionally biased region" description="Basic and acidic residues" evidence="1">
    <location>
        <begin position="33"/>
        <end position="53"/>
    </location>
</feature>
<protein>
    <submittedName>
        <fullName evidence="2">Uncharacterized protein</fullName>
    </submittedName>
</protein>
<reference evidence="2 3" key="1">
    <citation type="submission" date="2019-03" db="EMBL/GenBank/DDBJ databases">
        <title>First draft genome of Liparis tanakae, snailfish: a comprehensive survey of snailfish specific genes.</title>
        <authorList>
            <person name="Kim W."/>
            <person name="Song I."/>
            <person name="Jeong J.-H."/>
            <person name="Kim D."/>
            <person name="Kim S."/>
            <person name="Ryu S."/>
            <person name="Song J.Y."/>
            <person name="Lee S.K."/>
        </authorList>
    </citation>
    <scope>NUCLEOTIDE SEQUENCE [LARGE SCALE GENOMIC DNA]</scope>
    <source>
        <tissue evidence="2">Muscle</tissue>
    </source>
</reference>